<evidence type="ECO:0000256" key="3">
    <source>
        <dbReference type="ARBA" id="ARBA00023163"/>
    </source>
</evidence>
<dbReference type="Proteomes" id="UP000192534">
    <property type="component" value="Unassembled WGS sequence"/>
</dbReference>
<dbReference type="PANTHER" id="PTHR30055:SF234">
    <property type="entry name" value="HTH-TYPE TRANSCRIPTIONAL REGULATOR BETI"/>
    <property type="match status" value="1"/>
</dbReference>
<dbReference type="AlphaFoldDB" id="A0A1X0IQK8"/>
<dbReference type="EMBL" id="MVIH01000009">
    <property type="protein sequence ID" value="ORB50776.1"/>
    <property type="molecule type" value="Genomic_DNA"/>
</dbReference>
<evidence type="ECO:0000259" key="5">
    <source>
        <dbReference type="PROSITE" id="PS50977"/>
    </source>
</evidence>
<keyword evidence="1" id="KW-0805">Transcription regulation</keyword>
<organism evidence="6 7">
    <name type="scientific">Mycolicibacterium rhodesiae</name>
    <name type="common">Mycobacterium rhodesiae</name>
    <dbReference type="NCBI Taxonomy" id="36814"/>
    <lineage>
        <taxon>Bacteria</taxon>
        <taxon>Bacillati</taxon>
        <taxon>Actinomycetota</taxon>
        <taxon>Actinomycetes</taxon>
        <taxon>Mycobacteriales</taxon>
        <taxon>Mycobacteriaceae</taxon>
        <taxon>Mycolicibacterium</taxon>
    </lineage>
</organism>
<name>A0A1X0IQK8_MYCRH</name>
<gene>
    <name evidence="6" type="ORF">BST42_18575</name>
</gene>
<evidence type="ECO:0000256" key="1">
    <source>
        <dbReference type="ARBA" id="ARBA00023015"/>
    </source>
</evidence>
<evidence type="ECO:0000256" key="4">
    <source>
        <dbReference type="PROSITE-ProRule" id="PRU00335"/>
    </source>
</evidence>
<dbReference type="SUPFAM" id="SSF46689">
    <property type="entry name" value="Homeodomain-like"/>
    <property type="match status" value="1"/>
</dbReference>
<dbReference type="InterPro" id="IPR050109">
    <property type="entry name" value="HTH-type_TetR-like_transc_reg"/>
</dbReference>
<dbReference type="PRINTS" id="PR00455">
    <property type="entry name" value="HTHTETR"/>
</dbReference>
<keyword evidence="2 4" id="KW-0238">DNA-binding</keyword>
<reference evidence="6 7" key="1">
    <citation type="submission" date="2016-12" db="EMBL/GenBank/DDBJ databases">
        <title>The new phylogeny of genus Mycobacterium.</title>
        <authorList>
            <person name="Tortoli E."/>
            <person name="Trovato A."/>
            <person name="Cirillo D.M."/>
        </authorList>
    </citation>
    <scope>NUCLEOTIDE SEQUENCE [LARGE SCALE GENOMIC DNA]</scope>
    <source>
        <strain evidence="6 7">DSM 44223</strain>
    </source>
</reference>
<accession>A0A1X0IQK8</accession>
<dbReference type="PANTHER" id="PTHR30055">
    <property type="entry name" value="HTH-TYPE TRANSCRIPTIONAL REGULATOR RUTR"/>
    <property type="match status" value="1"/>
</dbReference>
<dbReference type="InterPro" id="IPR049484">
    <property type="entry name" value="Rv0078-like_C"/>
</dbReference>
<evidence type="ECO:0000313" key="6">
    <source>
        <dbReference type="EMBL" id="ORB50776.1"/>
    </source>
</evidence>
<dbReference type="Gene3D" id="1.10.357.10">
    <property type="entry name" value="Tetracycline Repressor, domain 2"/>
    <property type="match status" value="1"/>
</dbReference>
<dbReference type="GO" id="GO:0000976">
    <property type="term" value="F:transcription cis-regulatory region binding"/>
    <property type="evidence" value="ECO:0007669"/>
    <property type="project" value="TreeGrafter"/>
</dbReference>
<dbReference type="OrthoDB" id="9805134at2"/>
<sequence length="202" mass="21753">MTTRRTQAQRSAATRDALRAAARELWGERGYADVGTPEIAQRAGVTRGAMYHQYADKSALFLDVVEVVEADVMNRLAAAVLAQEPPTPAATLHAAVDAWLDISSEREIRQLILLDAPNVLGWNGFRDIAERYSLGMTEQLLQAAMDSGELADQPVRPLAHILIGALDAAALTIAHADAPVRAGTEVRSALHRIVNGMLAGRP</sequence>
<evidence type="ECO:0000256" key="2">
    <source>
        <dbReference type="ARBA" id="ARBA00023125"/>
    </source>
</evidence>
<dbReference type="InterPro" id="IPR009057">
    <property type="entry name" value="Homeodomain-like_sf"/>
</dbReference>
<proteinExistence type="predicted"/>
<protein>
    <submittedName>
        <fullName evidence="6">TetR family transcriptional regulator</fullName>
    </submittedName>
</protein>
<dbReference type="InterPro" id="IPR036271">
    <property type="entry name" value="Tet_transcr_reg_TetR-rel_C_sf"/>
</dbReference>
<feature type="DNA-binding region" description="H-T-H motif" evidence="4">
    <location>
        <begin position="35"/>
        <end position="54"/>
    </location>
</feature>
<feature type="domain" description="HTH tetR-type" evidence="5">
    <location>
        <begin position="12"/>
        <end position="72"/>
    </location>
</feature>
<keyword evidence="3" id="KW-0804">Transcription</keyword>
<dbReference type="InterPro" id="IPR001647">
    <property type="entry name" value="HTH_TetR"/>
</dbReference>
<keyword evidence="7" id="KW-1185">Reference proteome</keyword>
<dbReference type="PROSITE" id="PS50977">
    <property type="entry name" value="HTH_TETR_2"/>
    <property type="match status" value="1"/>
</dbReference>
<dbReference type="RefSeq" id="WP_083120786.1">
    <property type="nucleotide sequence ID" value="NZ_JACKUO010000028.1"/>
</dbReference>
<dbReference type="SUPFAM" id="SSF48498">
    <property type="entry name" value="Tetracyclin repressor-like, C-terminal domain"/>
    <property type="match status" value="1"/>
</dbReference>
<dbReference type="GO" id="GO:0003700">
    <property type="term" value="F:DNA-binding transcription factor activity"/>
    <property type="evidence" value="ECO:0007669"/>
    <property type="project" value="TreeGrafter"/>
</dbReference>
<dbReference type="Pfam" id="PF21351">
    <property type="entry name" value="TetR_C_41"/>
    <property type="match status" value="1"/>
</dbReference>
<dbReference type="Pfam" id="PF00440">
    <property type="entry name" value="TetR_N"/>
    <property type="match status" value="1"/>
</dbReference>
<comment type="caution">
    <text evidence="6">The sequence shown here is derived from an EMBL/GenBank/DDBJ whole genome shotgun (WGS) entry which is preliminary data.</text>
</comment>
<evidence type="ECO:0000313" key="7">
    <source>
        <dbReference type="Proteomes" id="UP000192534"/>
    </source>
</evidence>